<comment type="caution">
    <text evidence="1">The sequence shown here is derived from an EMBL/GenBank/DDBJ whole genome shotgun (WGS) entry which is preliminary data.</text>
</comment>
<dbReference type="Proteomes" id="UP001212152">
    <property type="component" value="Unassembled WGS sequence"/>
</dbReference>
<protein>
    <submittedName>
        <fullName evidence="1">Uncharacterized protein</fullName>
    </submittedName>
</protein>
<reference evidence="1" key="1">
    <citation type="submission" date="2020-05" db="EMBL/GenBank/DDBJ databases">
        <title>Phylogenomic resolution of chytrid fungi.</title>
        <authorList>
            <person name="Stajich J.E."/>
            <person name="Amses K."/>
            <person name="Simmons R."/>
            <person name="Seto K."/>
            <person name="Myers J."/>
            <person name="Bonds A."/>
            <person name="Quandt C.A."/>
            <person name="Barry K."/>
            <person name="Liu P."/>
            <person name="Grigoriev I."/>
            <person name="Longcore J.E."/>
            <person name="James T.Y."/>
        </authorList>
    </citation>
    <scope>NUCLEOTIDE SEQUENCE</scope>
    <source>
        <strain evidence="1">JEL0379</strain>
    </source>
</reference>
<gene>
    <name evidence="1" type="ORF">HDU87_000657</name>
</gene>
<evidence type="ECO:0000313" key="1">
    <source>
        <dbReference type="EMBL" id="KAJ3169382.1"/>
    </source>
</evidence>
<evidence type="ECO:0000313" key="2">
    <source>
        <dbReference type="Proteomes" id="UP001212152"/>
    </source>
</evidence>
<organism evidence="1 2">
    <name type="scientific">Geranomyces variabilis</name>
    <dbReference type="NCBI Taxonomy" id="109894"/>
    <lineage>
        <taxon>Eukaryota</taxon>
        <taxon>Fungi</taxon>
        <taxon>Fungi incertae sedis</taxon>
        <taxon>Chytridiomycota</taxon>
        <taxon>Chytridiomycota incertae sedis</taxon>
        <taxon>Chytridiomycetes</taxon>
        <taxon>Spizellomycetales</taxon>
        <taxon>Powellomycetaceae</taxon>
        <taxon>Geranomyces</taxon>
    </lineage>
</organism>
<accession>A0AAD5TCL0</accession>
<dbReference type="EMBL" id="JADGJQ010000108">
    <property type="protein sequence ID" value="KAJ3169382.1"/>
    <property type="molecule type" value="Genomic_DNA"/>
</dbReference>
<dbReference type="AlphaFoldDB" id="A0AAD5TCL0"/>
<name>A0AAD5TCL0_9FUNG</name>
<proteinExistence type="predicted"/>
<sequence length="172" mass="19238">MQTVIAQSVQQAKVDQERIIAAKSEALAAYKLQVTMAKQLGKKEIAAERRLNLLKDRLRATNQELGESRGTVSNRTKLEAVADIVKRELRLPVSTGVKDTQHFIKIFEDEQFPGISLRQKKWSSVPGQYAVIRELFLELAIPFTDVQEEMDAEIDVVKTAEISEAEDGGADI</sequence>
<keyword evidence="2" id="KW-1185">Reference proteome</keyword>